<evidence type="ECO:0000313" key="1">
    <source>
        <dbReference type="EMBL" id="PWR24989.1"/>
    </source>
</evidence>
<gene>
    <name evidence="1" type="ORF">DKG74_04260</name>
</gene>
<dbReference type="AlphaFoldDB" id="A0A317EDJ0"/>
<comment type="caution">
    <text evidence="1">The sequence shown here is derived from an EMBL/GenBank/DDBJ whole genome shotgun (WGS) entry which is preliminary data.</text>
</comment>
<accession>A0A317EDJ0</accession>
<dbReference type="OrthoDB" id="5461292at2"/>
<name>A0A317EDJ0_9PROT</name>
<sequence>MTIAATSPRIDYTGDGASTVFAVPFPFLAAEYLVVSRVLANAEHVLVLGPDYAVTGAGAPLGGTVVFAVPPAHAVRIVIRRRTAPIQLTEWQEGQKFPAVATEDALDRLTMIAQDHALLIGRAMALDAGDRWDAAGHRIINLGPGEADTDAATLGQVRDLIAEAQLPAGGGGEEPSTGPVPDIIATVLAAEQIDLSAPPTLVDDYDLEVGDIVLLPNQSPSKDRGPWMVDALDAPWVRPPEFLSGGTFAAGFLVAIQNGESYAGDFWEIKSPADGIIDANGQTWGVYTGTYGLFPAGSFLAGLQKPSGKPSIPVPRRLSTTDLPKIDSPWADILHPRTIAQHLAEAVYVEDYWVPTDPWNGGRMLERALANANVVIITVPLPIIEDLDLGTLRGKTIISRVGLGLPTLYAAAPGVTILSFAAQNCVMAGEWFLRGWPCDDVAADPPIGTGLLVKGGTDTLLITYLRAEYLDIGVRGTPASGRVYGVHIGLEQLDYITTYGNLLLGENQSNVVTYWTRERLYAVSSPTDLNPIWDAVGPNVGSGGSPGLVSKWARTYRGAKSVWTFSTGLDTGFADIQAPRKCYWHDHSARAQTSHGFHLSAGEDITIDHGTADGPQNDVGYLIDVNFFGNFRLINPIAKDCKKWGIAVLAQAPLPSYIKHPQVNGNSLESLGSYSGIYVAPGVRSLIIDGGWSGFSASARNNSGWFSFTANPAAGETITLNGRVITFVASLSMDMQVQIGATLDDTVTALAAFCNASADAEIAKLIYIQRRAHARLTLISDPGGTVYSDMWLACSGTGVSVSSPIALSVECHIKFEVNPSAGDWISIGGVRVTFVSGTPGDLEVQIGATVDDTMTAAAAALNASANATIAKMTWGTRAWQARLALAGDYPGNAHDAFTLAETGAAITRSSTTLSGGGGQVTQKYGIEGIVHGVNGCEIRNVVTVGNQAGGIG</sequence>
<evidence type="ECO:0000313" key="2">
    <source>
        <dbReference type="Proteomes" id="UP000245461"/>
    </source>
</evidence>
<dbReference type="RefSeq" id="WP_109902985.1">
    <property type="nucleotide sequence ID" value="NZ_QGLE01000002.1"/>
</dbReference>
<dbReference type="EMBL" id="QGLE01000002">
    <property type="protein sequence ID" value="PWR24989.1"/>
    <property type="molecule type" value="Genomic_DNA"/>
</dbReference>
<keyword evidence="2" id="KW-1185">Reference proteome</keyword>
<dbReference type="Proteomes" id="UP000245461">
    <property type="component" value="Unassembled WGS sequence"/>
</dbReference>
<proteinExistence type="predicted"/>
<protein>
    <recommendedName>
        <fullName evidence="3">Tip attachment protein J domain-containing protein</fullName>
    </recommendedName>
</protein>
<reference evidence="1 2" key="1">
    <citation type="submission" date="2018-05" db="EMBL/GenBank/DDBJ databases">
        <title>Zavarzinia sp. HR-AS.</title>
        <authorList>
            <person name="Lee Y."/>
            <person name="Jeon C.O."/>
        </authorList>
    </citation>
    <scope>NUCLEOTIDE SEQUENCE [LARGE SCALE GENOMIC DNA]</scope>
    <source>
        <strain evidence="1 2">HR-AS</strain>
    </source>
</reference>
<evidence type="ECO:0008006" key="3">
    <source>
        <dbReference type="Google" id="ProtNLM"/>
    </source>
</evidence>
<organism evidence="1 2">
    <name type="scientific">Zavarzinia aquatilis</name>
    <dbReference type="NCBI Taxonomy" id="2211142"/>
    <lineage>
        <taxon>Bacteria</taxon>
        <taxon>Pseudomonadati</taxon>
        <taxon>Pseudomonadota</taxon>
        <taxon>Alphaproteobacteria</taxon>
        <taxon>Rhodospirillales</taxon>
        <taxon>Zavarziniaceae</taxon>
        <taxon>Zavarzinia</taxon>
    </lineage>
</organism>